<dbReference type="InterPro" id="IPR024590">
    <property type="entry name" value="HrpA_C"/>
</dbReference>
<gene>
    <name evidence="2" type="ORF">ACFQ1S_27050</name>
</gene>
<dbReference type="Proteomes" id="UP001597045">
    <property type="component" value="Unassembled WGS sequence"/>
</dbReference>
<sequence>GAISSHIASGGYDLVVATRDYHIDPGAHFSETPDYKLPERPDRDFEWTQDVQEVWQAYRELPAGPETRKIRWMIEELRLSLFAQTIKTAYPVSDKRIYKAIDQVMAR</sequence>
<evidence type="ECO:0000259" key="1">
    <source>
        <dbReference type="Pfam" id="PF11898"/>
    </source>
</evidence>
<dbReference type="EMBL" id="JBHTIS010001877">
    <property type="protein sequence ID" value="MFD1048933.1"/>
    <property type="molecule type" value="Genomic_DNA"/>
</dbReference>
<evidence type="ECO:0000313" key="3">
    <source>
        <dbReference type="Proteomes" id="UP001597045"/>
    </source>
</evidence>
<feature type="non-terminal residue" evidence="2">
    <location>
        <position position="1"/>
    </location>
</feature>
<comment type="caution">
    <text evidence="2">The sequence shown here is derived from an EMBL/GenBank/DDBJ whole genome shotgun (WGS) entry which is preliminary data.</text>
</comment>
<organism evidence="2 3">
    <name type="scientific">Kibdelosporangium lantanae</name>
    <dbReference type="NCBI Taxonomy" id="1497396"/>
    <lineage>
        <taxon>Bacteria</taxon>
        <taxon>Bacillati</taxon>
        <taxon>Actinomycetota</taxon>
        <taxon>Actinomycetes</taxon>
        <taxon>Pseudonocardiales</taxon>
        <taxon>Pseudonocardiaceae</taxon>
        <taxon>Kibdelosporangium</taxon>
    </lineage>
</organism>
<feature type="domain" description="RNA helicase HrpA C-terminal" evidence="1">
    <location>
        <begin position="36"/>
        <end position="103"/>
    </location>
</feature>
<evidence type="ECO:0000313" key="2">
    <source>
        <dbReference type="EMBL" id="MFD1048933.1"/>
    </source>
</evidence>
<dbReference type="Pfam" id="PF11898">
    <property type="entry name" value="DUF3418"/>
    <property type="match status" value="1"/>
</dbReference>
<accession>A0ABW3MEB2</accession>
<keyword evidence="3" id="KW-1185">Reference proteome</keyword>
<proteinExistence type="predicted"/>
<protein>
    <submittedName>
        <fullName evidence="2">DUF3418 domain-containing protein</fullName>
    </submittedName>
</protein>
<name>A0ABW3MEB2_9PSEU</name>
<reference evidence="3" key="1">
    <citation type="journal article" date="2019" name="Int. J. Syst. Evol. Microbiol.">
        <title>The Global Catalogue of Microorganisms (GCM) 10K type strain sequencing project: providing services to taxonomists for standard genome sequencing and annotation.</title>
        <authorList>
            <consortium name="The Broad Institute Genomics Platform"/>
            <consortium name="The Broad Institute Genome Sequencing Center for Infectious Disease"/>
            <person name="Wu L."/>
            <person name="Ma J."/>
        </authorList>
    </citation>
    <scope>NUCLEOTIDE SEQUENCE [LARGE SCALE GENOMIC DNA]</scope>
    <source>
        <strain evidence="3">JCM 31486</strain>
    </source>
</reference>